<gene>
    <name evidence="1" type="ORF">METZ01_LOCUS56058</name>
</gene>
<reference evidence="1" key="1">
    <citation type="submission" date="2018-05" db="EMBL/GenBank/DDBJ databases">
        <authorList>
            <person name="Lanie J.A."/>
            <person name="Ng W.-L."/>
            <person name="Kazmierczak K.M."/>
            <person name="Andrzejewski T.M."/>
            <person name="Davidsen T.M."/>
            <person name="Wayne K.J."/>
            <person name="Tettelin H."/>
            <person name="Glass J.I."/>
            <person name="Rusch D."/>
            <person name="Podicherti R."/>
            <person name="Tsui H.-C.T."/>
            <person name="Winkler M.E."/>
        </authorList>
    </citation>
    <scope>NUCLEOTIDE SEQUENCE</scope>
</reference>
<organism evidence="1">
    <name type="scientific">marine metagenome</name>
    <dbReference type="NCBI Taxonomy" id="408172"/>
    <lineage>
        <taxon>unclassified sequences</taxon>
        <taxon>metagenomes</taxon>
        <taxon>ecological metagenomes</taxon>
    </lineage>
</organism>
<dbReference type="AlphaFoldDB" id="A0A381SID4"/>
<proteinExistence type="predicted"/>
<evidence type="ECO:0000313" key="1">
    <source>
        <dbReference type="EMBL" id="SVA03204.1"/>
    </source>
</evidence>
<sequence>VISERANRVSIVLFTRGPPFSPETISPAFICLRSIIFAIMHIPFKIPRHALETSNTNDSSGSPKLL</sequence>
<dbReference type="EMBL" id="UINC01003083">
    <property type="protein sequence ID" value="SVA03204.1"/>
    <property type="molecule type" value="Genomic_DNA"/>
</dbReference>
<feature type="non-terminal residue" evidence="1">
    <location>
        <position position="1"/>
    </location>
</feature>
<name>A0A381SID4_9ZZZZ</name>
<accession>A0A381SID4</accession>
<protein>
    <submittedName>
        <fullName evidence="1">Uncharacterized protein</fullName>
    </submittedName>
</protein>